<organism evidence="2 3">
    <name type="scientific">Marinobacter salinus</name>
    <dbReference type="NCBI Taxonomy" id="1874317"/>
    <lineage>
        <taxon>Bacteria</taxon>
        <taxon>Pseudomonadati</taxon>
        <taxon>Pseudomonadota</taxon>
        <taxon>Gammaproteobacteria</taxon>
        <taxon>Pseudomonadales</taxon>
        <taxon>Marinobacteraceae</taxon>
        <taxon>Marinobacter</taxon>
    </lineage>
</organism>
<dbReference type="GO" id="GO:0005524">
    <property type="term" value="F:ATP binding"/>
    <property type="evidence" value="ECO:0007669"/>
    <property type="project" value="UniProtKB-KW"/>
</dbReference>
<keyword evidence="2" id="KW-0547">Nucleotide-binding</keyword>
<dbReference type="InterPro" id="IPR027417">
    <property type="entry name" value="P-loop_NTPase"/>
</dbReference>
<evidence type="ECO:0000313" key="2">
    <source>
        <dbReference type="EMBL" id="AOY89937.1"/>
    </source>
</evidence>
<accession>A0A1D9GQM2</accession>
<dbReference type="OrthoDB" id="784829at2"/>
<name>A0A1D9GQM2_9GAMM</name>
<dbReference type="KEGG" id="msq:BKP64_18180"/>
<dbReference type="SUPFAM" id="SSF52540">
    <property type="entry name" value="P-loop containing nucleoside triphosphate hydrolases"/>
    <property type="match status" value="1"/>
</dbReference>
<dbReference type="EMBL" id="CP017715">
    <property type="protein sequence ID" value="AOY89937.1"/>
    <property type="molecule type" value="Genomic_DNA"/>
</dbReference>
<dbReference type="Proteomes" id="UP000177445">
    <property type="component" value="Chromosome"/>
</dbReference>
<evidence type="ECO:0000313" key="3">
    <source>
        <dbReference type="Proteomes" id="UP000177445"/>
    </source>
</evidence>
<feature type="region of interest" description="Disordered" evidence="1">
    <location>
        <begin position="1"/>
        <end position="25"/>
    </location>
</feature>
<gene>
    <name evidence="2" type="ORF">BKP64_18180</name>
</gene>
<dbReference type="STRING" id="1874317.BKP64_18180"/>
<protein>
    <submittedName>
        <fullName evidence="2">ATP-binding protein</fullName>
    </submittedName>
</protein>
<reference evidence="2 3" key="1">
    <citation type="submission" date="2016-10" db="EMBL/GenBank/DDBJ databases">
        <title>Marinobacter salinus sp. nov., a moderately halophilic bacterium isolated from a tidal flat environment.</title>
        <authorList>
            <person name="Park S.-J."/>
        </authorList>
    </citation>
    <scope>NUCLEOTIDE SEQUENCE [LARGE SCALE GENOMIC DNA]</scope>
    <source>
        <strain evidence="2 3">Hb8</strain>
    </source>
</reference>
<evidence type="ECO:0000256" key="1">
    <source>
        <dbReference type="SAM" id="MobiDB-lite"/>
    </source>
</evidence>
<dbReference type="AlphaFoldDB" id="A0A1D9GQM2"/>
<keyword evidence="2" id="KW-0067">ATP-binding</keyword>
<sequence>MSNPANPDKYPQRVNIPKPTPPTKSDQVRAIVELTLSVMQKRLHKNGNVYLVDTETREVFFIDEETIFNKITDVAFSSYHIVISNSAIETAKRILKAETKAIPSKISIRVGIGQHSYFLDLADGTNFIRYSSDGAEHFLLDPQSKHLIDVDFLRPPNLSSIDARIRHDSGVPGALLSNPDEKEFPYLLSKKSPHLTYILGLTNIPETYYSTVITWMVCTLFPEGDQTILEITGTEDSGKSTAAWIIKNLIDPTDKTLNEVPSSPKELLSLAQNNYIIAIDNADDISEPMQKQIYELLNNGINNRINHGNSGSNWTINLRNPVIVASTSSILSNPLLIKKGISIDLPILDAKTLNENLNQLFKETRYKALLELVNIAAGTLNKQRSLSLKINDEIYFDNFALTGAMVCKYFNANISSFAETLSELRSETNENIIDESVVARSLLLWAAENPKYKENKPLNDWQKDLFKNLPEEDRNDWPKSTRKFGAELKIVAPRLKKKGVFCKSLGKQGSNVVWEIRATETTQSSDDIDDV</sequence>
<proteinExistence type="predicted"/>
<keyword evidence="3" id="KW-1185">Reference proteome</keyword>
<dbReference type="RefSeq" id="WP_070973190.1">
    <property type="nucleotide sequence ID" value="NZ_CP017715.1"/>
</dbReference>